<evidence type="ECO:0000313" key="4">
    <source>
        <dbReference type="Proteomes" id="UP000596074"/>
    </source>
</evidence>
<feature type="domain" description="DnaT DNA-binding" evidence="2">
    <location>
        <begin position="225"/>
        <end position="289"/>
    </location>
</feature>
<evidence type="ECO:0000259" key="2">
    <source>
        <dbReference type="Pfam" id="PF17948"/>
    </source>
</evidence>
<feature type="compositionally biased region" description="Low complexity" evidence="1">
    <location>
        <begin position="95"/>
        <end position="126"/>
    </location>
</feature>
<keyword evidence="4" id="KW-1185">Reference proteome</keyword>
<proteinExistence type="predicted"/>
<sequence length="393" mass="44560">MPSHPLFSDKTIALSATLAATIGLEEAVLLTVLNDAASLQSQAWARLGKQALRQQLPFWDDVTIRRILQNLLDKGLLTLSGPMFPDAEGLMFSFTPPAGQPQASAPAPQPRPAVAEPRPRPATATPMNPPAAPPANLKQPLPERWRPNTETLQRLEQHGIPASFSWSQLDAFLLQGHEQGANRNDWNVRFFRHVKSQWVFARNDAARQQQRLQGTFNPQQEDALPIRHDWQPHEDALQILQRAGIDPQFIADAVPEFVLYWVERGDVSKTWNSKFIQHVRQQWARFSASAEHSSLPTRITDNWQPSPDCFDILAMAHIDRQFAEQRVPEFVLYWRDSNQVHNSWNSRFLQYVKQQWGKRLAQPSGDTNGQQATAQPGYTTAAASVQRLKDTNW</sequence>
<organism evidence="3 4">
    <name type="scientific">Venatoribacter cucullus</name>
    <dbReference type="NCBI Taxonomy" id="2661630"/>
    <lineage>
        <taxon>Bacteria</taxon>
        <taxon>Pseudomonadati</taxon>
        <taxon>Pseudomonadota</taxon>
        <taxon>Gammaproteobacteria</taxon>
        <taxon>Oceanospirillales</taxon>
        <taxon>Oceanospirillaceae</taxon>
        <taxon>Venatoribacter</taxon>
    </lineage>
</organism>
<accession>A0A9E8FM03</accession>
<dbReference type="Proteomes" id="UP000596074">
    <property type="component" value="Chromosome"/>
</dbReference>
<evidence type="ECO:0000313" key="3">
    <source>
        <dbReference type="EMBL" id="QQD25083.1"/>
    </source>
</evidence>
<dbReference type="RefSeq" id="WP_228345145.1">
    <property type="nucleotide sequence ID" value="NZ_CP045550.1"/>
</dbReference>
<reference evidence="3 4" key="1">
    <citation type="submission" date="2019-11" db="EMBL/GenBank/DDBJ databases">
        <title>Venatorbacter sp. nov. a predator of Campylobacter and other Gram-negative bacteria.</title>
        <authorList>
            <person name="Saeedi A."/>
            <person name="Cummings N.J."/>
            <person name="Connerton I.F."/>
            <person name="Connerton P.L."/>
        </authorList>
    </citation>
    <scope>NUCLEOTIDE SEQUENCE [LARGE SCALE GENOMIC DNA]</scope>
    <source>
        <strain evidence="3">XL5</strain>
    </source>
</reference>
<gene>
    <name evidence="3" type="ORF">GJQ55_11640</name>
</gene>
<protein>
    <recommendedName>
        <fullName evidence="2">DnaT DNA-binding domain-containing protein</fullName>
    </recommendedName>
</protein>
<name>A0A9E8FM03_9GAMM</name>
<feature type="domain" description="DnaT DNA-binding" evidence="2">
    <location>
        <begin position="298"/>
        <end position="362"/>
    </location>
</feature>
<dbReference type="EMBL" id="CP046056">
    <property type="protein sequence ID" value="QQD25083.1"/>
    <property type="molecule type" value="Genomic_DNA"/>
</dbReference>
<dbReference type="Gene3D" id="1.10.8.1180">
    <property type="match status" value="3"/>
</dbReference>
<feature type="domain" description="DnaT DNA-binding" evidence="2">
    <location>
        <begin position="139"/>
        <end position="199"/>
    </location>
</feature>
<dbReference type="InterPro" id="IPR040480">
    <property type="entry name" value="DnaT_DNA_bind"/>
</dbReference>
<dbReference type="AlphaFoldDB" id="A0A9E8FM03"/>
<feature type="region of interest" description="Disordered" evidence="1">
    <location>
        <begin position="91"/>
        <end position="143"/>
    </location>
</feature>
<dbReference type="Pfam" id="PF17948">
    <property type="entry name" value="DnaT"/>
    <property type="match status" value="3"/>
</dbReference>
<dbReference type="KEGG" id="vcw:GJQ55_11640"/>
<evidence type="ECO:0000256" key="1">
    <source>
        <dbReference type="SAM" id="MobiDB-lite"/>
    </source>
</evidence>